<dbReference type="PANTHER" id="PTHR34351:SF2">
    <property type="entry name" value="DUF58 DOMAIN-CONTAINING PROTEIN"/>
    <property type="match status" value="1"/>
</dbReference>
<name>A0A2T2WUW9_9FIRM</name>
<proteinExistence type="predicted"/>
<evidence type="ECO:0000313" key="3">
    <source>
        <dbReference type="EMBL" id="PSR26026.1"/>
    </source>
</evidence>
<dbReference type="AlphaFoldDB" id="A0A2T2WUW9"/>
<comment type="caution">
    <text evidence="3">The sequence shown here is derived from an EMBL/GenBank/DDBJ whole genome shotgun (WGS) entry which is preliminary data.</text>
</comment>
<dbReference type="Pfam" id="PF01882">
    <property type="entry name" value="DUF58"/>
    <property type="match status" value="1"/>
</dbReference>
<dbReference type="Proteomes" id="UP000242699">
    <property type="component" value="Unassembled WGS sequence"/>
</dbReference>
<evidence type="ECO:0000259" key="2">
    <source>
        <dbReference type="Pfam" id="PF01882"/>
    </source>
</evidence>
<keyword evidence="1" id="KW-0472">Membrane</keyword>
<keyword evidence="1" id="KW-1133">Transmembrane helix</keyword>
<dbReference type="EMBL" id="PXYT01000044">
    <property type="protein sequence ID" value="PSR26026.1"/>
    <property type="molecule type" value="Genomic_DNA"/>
</dbReference>
<gene>
    <name evidence="3" type="ORF">C7B43_15275</name>
</gene>
<feature type="transmembrane region" description="Helical" evidence="1">
    <location>
        <begin position="30"/>
        <end position="50"/>
    </location>
</feature>
<dbReference type="InterPro" id="IPR002881">
    <property type="entry name" value="DUF58"/>
</dbReference>
<feature type="domain" description="DUF58" evidence="2">
    <location>
        <begin position="200"/>
        <end position="302"/>
    </location>
</feature>
<reference evidence="3 4" key="1">
    <citation type="journal article" date="2014" name="BMC Genomics">
        <title>Comparison of environmental and isolate Sulfobacillus genomes reveals diverse carbon, sulfur, nitrogen, and hydrogen metabolisms.</title>
        <authorList>
            <person name="Justice N.B."/>
            <person name="Norman A."/>
            <person name="Brown C.T."/>
            <person name="Singh A."/>
            <person name="Thomas B.C."/>
            <person name="Banfield J.F."/>
        </authorList>
    </citation>
    <scope>NUCLEOTIDE SEQUENCE [LARGE SCALE GENOMIC DNA]</scope>
    <source>
        <strain evidence="3">AMDSBA1</strain>
    </source>
</reference>
<accession>A0A2T2WUW9</accession>
<evidence type="ECO:0000313" key="4">
    <source>
        <dbReference type="Proteomes" id="UP000242699"/>
    </source>
</evidence>
<dbReference type="PANTHER" id="PTHR34351">
    <property type="entry name" value="SLR1927 PROTEIN-RELATED"/>
    <property type="match status" value="1"/>
</dbReference>
<sequence length="372" mass="42093">MNRLFWRIAVVSAVIGASWAFAYYEGGYLAYHIWDAVQILTAITIIQLLFPLRKVHVNRRLIPSTGIEGGDTITVELALTVKSWWPWAWVAMTESLPPTLHANRNPHFVVAVWPRRAVVVHYRLVNVPRGIYQLKKPLLATGDILGLWVKSRPADTELSSMIIWPQTINLVHLGYVFRQWSGNSALSRRISEDTNLVLGIRDYVTGDKLSQIHWRTTARTGQFKVKQFEPSTQPQIRIVLDEVHAFNNEQEWELAVKVAASLVELAAHYTQPIALLWVGDGDGRIGIGAGRSHYETILNYLSSLPRFRDGQDSSMNYIPDDAIPVWITAQGLHPAITDSASVIRLGEELGQLEDLPFYLEHYLNYPAYGFSD</sequence>
<organism evidence="3 4">
    <name type="scientific">Sulfobacillus benefaciens</name>
    <dbReference type="NCBI Taxonomy" id="453960"/>
    <lineage>
        <taxon>Bacteria</taxon>
        <taxon>Bacillati</taxon>
        <taxon>Bacillota</taxon>
        <taxon>Clostridia</taxon>
        <taxon>Eubacteriales</taxon>
        <taxon>Clostridiales Family XVII. Incertae Sedis</taxon>
        <taxon>Sulfobacillus</taxon>
    </lineage>
</organism>
<protein>
    <recommendedName>
        <fullName evidence="2">DUF58 domain-containing protein</fullName>
    </recommendedName>
</protein>
<keyword evidence="1" id="KW-0812">Transmembrane</keyword>
<evidence type="ECO:0000256" key="1">
    <source>
        <dbReference type="SAM" id="Phobius"/>
    </source>
</evidence>